<reference evidence="2 3" key="1">
    <citation type="submission" date="2020-08" db="EMBL/GenBank/DDBJ databases">
        <title>Genomic Encyclopedia of Type Strains, Phase IV (KMG-IV): sequencing the most valuable type-strain genomes for metagenomic binning, comparative biology and taxonomic classification.</title>
        <authorList>
            <person name="Goeker M."/>
        </authorList>
    </citation>
    <scope>NUCLEOTIDE SEQUENCE [LARGE SCALE GENOMIC DNA]</scope>
    <source>
        <strain evidence="2 3">DSM 21769</strain>
    </source>
</reference>
<accession>A0A841PKR8</accession>
<dbReference type="EMBL" id="JACHHJ010000001">
    <property type="protein sequence ID" value="MBB6448284.1"/>
    <property type="molecule type" value="Genomic_DNA"/>
</dbReference>
<name>A0A841PKR8_9BACL</name>
<keyword evidence="3" id="KW-1185">Reference proteome</keyword>
<keyword evidence="1" id="KW-0812">Transmembrane</keyword>
<feature type="transmembrane region" description="Helical" evidence="1">
    <location>
        <begin position="6"/>
        <end position="25"/>
    </location>
</feature>
<keyword evidence="1" id="KW-0472">Membrane</keyword>
<sequence length="107" mass="12011">MFIVEIILLFLVTIIIIRVIGHSAFSQITPHDLVAVFFLVIVSTGPIEVNTIGQAIAGVITVGILHLCLSRLSLFRKFHHLVIGEPIILIKWTNHQIQFKKKSIFVT</sequence>
<protein>
    <submittedName>
        <fullName evidence="2">Uncharacterized membrane protein YcaP (DUF421 family)</fullName>
    </submittedName>
</protein>
<organism evidence="2 3">
    <name type="scientific">Geomicrobium halophilum</name>
    <dbReference type="NCBI Taxonomy" id="549000"/>
    <lineage>
        <taxon>Bacteria</taxon>
        <taxon>Bacillati</taxon>
        <taxon>Bacillota</taxon>
        <taxon>Bacilli</taxon>
        <taxon>Bacillales</taxon>
        <taxon>Geomicrobium</taxon>
    </lineage>
</organism>
<dbReference type="RefSeq" id="WP_221434187.1">
    <property type="nucleotide sequence ID" value="NZ_JACHHJ010000001.1"/>
</dbReference>
<dbReference type="Proteomes" id="UP000568839">
    <property type="component" value="Unassembled WGS sequence"/>
</dbReference>
<keyword evidence="1" id="KW-1133">Transmembrane helix</keyword>
<evidence type="ECO:0000313" key="3">
    <source>
        <dbReference type="Proteomes" id="UP000568839"/>
    </source>
</evidence>
<gene>
    <name evidence="2" type="ORF">HNR44_000233</name>
</gene>
<comment type="caution">
    <text evidence="2">The sequence shown here is derived from an EMBL/GenBank/DDBJ whole genome shotgun (WGS) entry which is preliminary data.</text>
</comment>
<feature type="transmembrane region" description="Helical" evidence="1">
    <location>
        <begin position="55"/>
        <end position="74"/>
    </location>
</feature>
<proteinExistence type="predicted"/>
<evidence type="ECO:0000256" key="1">
    <source>
        <dbReference type="SAM" id="Phobius"/>
    </source>
</evidence>
<evidence type="ECO:0000313" key="2">
    <source>
        <dbReference type="EMBL" id="MBB6448284.1"/>
    </source>
</evidence>
<dbReference type="AlphaFoldDB" id="A0A841PKR8"/>